<dbReference type="OrthoDB" id="5535068at2759"/>
<dbReference type="Proteomes" id="UP000807306">
    <property type="component" value="Unassembled WGS sequence"/>
</dbReference>
<protein>
    <submittedName>
        <fullName evidence="2">Uncharacterized protein</fullName>
    </submittedName>
</protein>
<proteinExistence type="predicted"/>
<organism evidence="2 3">
    <name type="scientific">Crepidotus variabilis</name>
    <dbReference type="NCBI Taxonomy" id="179855"/>
    <lineage>
        <taxon>Eukaryota</taxon>
        <taxon>Fungi</taxon>
        <taxon>Dikarya</taxon>
        <taxon>Basidiomycota</taxon>
        <taxon>Agaricomycotina</taxon>
        <taxon>Agaricomycetes</taxon>
        <taxon>Agaricomycetidae</taxon>
        <taxon>Agaricales</taxon>
        <taxon>Agaricineae</taxon>
        <taxon>Crepidotaceae</taxon>
        <taxon>Crepidotus</taxon>
    </lineage>
</organism>
<evidence type="ECO:0000256" key="1">
    <source>
        <dbReference type="ARBA" id="ARBA00022750"/>
    </source>
</evidence>
<dbReference type="InterPro" id="IPR021109">
    <property type="entry name" value="Peptidase_aspartic_dom_sf"/>
</dbReference>
<name>A0A9P6E3D0_9AGAR</name>
<reference evidence="2" key="1">
    <citation type="submission" date="2020-11" db="EMBL/GenBank/DDBJ databases">
        <authorList>
            <consortium name="DOE Joint Genome Institute"/>
            <person name="Ahrendt S."/>
            <person name="Riley R."/>
            <person name="Andreopoulos W."/>
            <person name="Labutti K."/>
            <person name="Pangilinan J."/>
            <person name="Ruiz-Duenas F.J."/>
            <person name="Barrasa J.M."/>
            <person name="Sanchez-Garcia M."/>
            <person name="Camarero S."/>
            <person name="Miyauchi S."/>
            <person name="Serrano A."/>
            <person name="Linde D."/>
            <person name="Babiker R."/>
            <person name="Drula E."/>
            <person name="Ayuso-Fernandez I."/>
            <person name="Pacheco R."/>
            <person name="Padilla G."/>
            <person name="Ferreira P."/>
            <person name="Barriuso J."/>
            <person name="Kellner H."/>
            <person name="Castanera R."/>
            <person name="Alfaro M."/>
            <person name="Ramirez L."/>
            <person name="Pisabarro A.G."/>
            <person name="Kuo A."/>
            <person name="Tritt A."/>
            <person name="Lipzen A."/>
            <person name="He G."/>
            <person name="Yan M."/>
            <person name="Ng V."/>
            <person name="Cullen D."/>
            <person name="Martin F."/>
            <person name="Rosso M.-N."/>
            <person name="Henrissat B."/>
            <person name="Hibbett D."/>
            <person name="Martinez A.T."/>
            <person name="Grigoriev I.V."/>
        </authorList>
    </citation>
    <scope>NUCLEOTIDE SEQUENCE</scope>
    <source>
        <strain evidence="2">CBS 506.95</strain>
    </source>
</reference>
<keyword evidence="1" id="KW-0378">Hydrolase</keyword>
<comment type="caution">
    <text evidence="2">The sequence shown here is derived from an EMBL/GenBank/DDBJ whole genome shotgun (WGS) entry which is preliminary data.</text>
</comment>
<dbReference type="Gene3D" id="2.40.70.10">
    <property type="entry name" value="Acid Proteases"/>
    <property type="match status" value="1"/>
</dbReference>
<dbReference type="EMBL" id="MU157992">
    <property type="protein sequence ID" value="KAF9521757.1"/>
    <property type="molecule type" value="Genomic_DNA"/>
</dbReference>
<dbReference type="GO" id="GO:0004190">
    <property type="term" value="F:aspartic-type endopeptidase activity"/>
    <property type="evidence" value="ECO:0007669"/>
    <property type="project" value="UniProtKB-KW"/>
</dbReference>
<dbReference type="PROSITE" id="PS00141">
    <property type="entry name" value="ASP_PROTEASE"/>
    <property type="match status" value="1"/>
</dbReference>
<dbReference type="InterPro" id="IPR001969">
    <property type="entry name" value="Aspartic_peptidase_AS"/>
</dbReference>
<feature type="non-terminal residue" evidence="2">
    <location>
        <position position="121"/>
    </location>
</feature>
<sequence>MQHDSPNSPERSKSQVLSRLLDGKITIDVRELLATLKEISHALTEAIRPKNVSQLQEMQRPREVMNTQLLITRAPPHRRLIKWQVTIQDTPVTAVIDTGSEVNLISEHIASQVIGLPLDTS</sequence>
<dbReference type="GO" id="GO:0006508">
    <property type="term" value="P:proteolysis"/>
    <property type="evidence" value="ECO:0007669"/>
    <property type="project" value="InterPro"/>
</dbReference>
<gene>
    <name evidence="2" type="ORF">CPB83DRAFT_778169</name>
</gene>
<accession>A0A9P6E3D0</accession>
<evidence type="ECO:0000313" key="3">
    <source>
        <dbReference type="Proteomes" id="UP000807306"/>
    </source>
</evidence>
<evidence type="ECO:0000313" key="2">
    <source>
        <dbReference type="EMBL" id="KAF9521757.1"/>
    </source>
</evidence>
<dbReference type="AlphaFoldDB" id="A0A9P6E3D0"/>
<keyword evidence="1" id="KW-0645">Protease</keyword>
<keyword evidence="3" id="KW-1185">Reference proteome</keyword>
<keyword evidence="1" id="KW-0064">Aspartyl protease</keyword>
<dbReference type="SUPFAM" id="SSF50630">
    <property type="entry name" value="Acid proteases"/>
    <property type="match status" value="1"/>
</dbReference>